<protein>
    <recommendedName>
        <fullName evidence="2">Peptidase C39-like domain-containing protein</fullName>
    </recommendedName>
</protein>
<name>A0ABN2JUW1_9ACTN</name>
<feature type="region of interest" description="Disordered" evidence="1">
    <location>
        <begin position="113"/>
        <end position="191"/>
    </location>
</feature>
<dbReference type="Gene3D" id="3.90.70.10">
    <property type="entry name" value="Cysteine proteinases"/>
    <property type="match status" value="1"/>
</dbReference>
<evidence type="ECO:0000313" key="3">
    <source>
        <dbReference type="EMBL" id="GAA1739753.1"/>
    </source>
</evidence>
<evidence type="ECO:0000313" key="4">
    <source>
        <dbReference type="Proteomes" id="UP001501057"/>
    </source>
</evidence>
<evidence type="ECO:0000259" key="2">
    <source>
        <dbReference type="Pfam" id="PF13529"/>
    </source>
</evidence>
<reference evidence="3 4" key="1">
    <citation type="journal article" date="2019" name="Int. J. Syst. Evol. Microbiol.">
        <title>The Global Catalogue of Microorganisms (GCM) 10K type strain sequencing project: providing services to taxonomists for standard genome sequencing and annotation.</title>
        <authorList>
            <consortium name="The Broad Institute Genomics Platform"/>
            <consortium name="The Broad Institute Genome Sequencing Center for Infectious Disease"/>
            <person name="Wu L."/>
            <person name="Ma J."/>
        </authorList>
    </citation>
    <scope>NUCLEOTIDE SEQUENCE [LARGE SCALE GENOMIC DNA]</scope>
    <source>
        <strain evidence="3 4">JCM 13518</strain>
    </source>
</reference>
<dbReference type="Proteomes" id="UP001501057">
    <property type="component" value="Unassembled WGS sequence"/>
</dbReference>
<feature type="compositionally biased region" description="Acidic residues" evidence="1">
    <location>
        <begin position="161"/>
        <end position="171"/>
    </location>
</feature>
<dbReference type="RefSeq" id="WP_344200796.1">
    <property type="nucleotide sequence ID" value="NZ_BAAAME010000004.1"/>
</dbReference>
<sequence length="409" mass="43773">MSDPSDDLIGNQQFDDLDGDGVVDTVVEYFDDNTSIATYDTDGDGEVDAADIDSDGDGEVDLAVVDLGNGEVGVYEDPTNTSAQPTVMTLEEAAEIAPDLVDTFGDELGESEFEQTGFDGDKDSDEDDEKDKDSDEDEKDSDSPTSWFAPDDKDDTKNVDYEDEDDEDDKDDDGKHPQGDPSSTGLVGDPFGDAELWFEQAVNGTCGPSAIAQIVSEYTGETFANEEEFANWAIDNGVMEVLPDGTTTGMYADDIVDMLEAHGVPAELEQGLEIQDLKEMLADDVGVAVMVDADEYWGPMYGYDPGPEDNAINHIVMVTGIDEDKGVVYVNDTGTPDGEAMEIPIEYFEDAWEDGNNQAVVCDEPAPDTAASTVGSGLPQSDAVSTMLDGKWALLPVVLRGDEVAAAQA</sequence>
<feature type="region of interest" description="Disordered" evidence="1">
    <location>
        <begin position="1"/>
        <end position="20"/>
    </location>
</feature>
<feature type="domain" description="Peptidase C39-like" evidence="2">
    <location>
        <begin position="200"/>
        <end position="333"/>
    </location>
</feature>
<dbReference type="InterPro" id="IPR039564">
    <property type="entry name" value="Peptidase_C39-like"/>
</dbReference>
<feature type="compositionally biased region" description="Basic and acidic residues" evidence="1">
    <location>
        <begin position="150"/>
        <end position="160"/>
    </location>
</feature>
<gene>
    <name evidence="3" type="ORF">GCM10009710_20030</name>
</gene>
<feature type="compositionally biased region" description="Acidic residues" evidence="1">
    <location>
        <begin position="122"/>
        <end position="140"/>
    </location>
</feature>
<dbReference type="Pfam" id="PF13529">
    <property type="entry name" value="Peptidase_C39_2"/>
    <property type="match status" value="1"/>
</dbReference>
<organism evidence="3 4">
    <name type="scientific">Aeromicrobium alkaliterrae</name>
    <dbReference type="NCBI Taxonomy" id="302168"/>
    <lineage>
        <taxon>Bacteria</taxon>
        <taxon>Bacillati</taxon>
        <taxon>Actinomycetota</taxon>
        <taxon>Actinomycetes</taxon>
        <taxon>Propionibacteriales</taxon>
        <taxon>Nocardioidaceae</taxon>
        <taxon>Aeromicrobium</taxon>
    </lineage>
</organism>
<comment type="caution">
    <text evidence="3">The sequence shown here is derived from an EMBL/GenBank/DDBJ whole genome shotgun (WGS) entry which is preliminary data.</text>
</comment>
<accession>A0ABN2JUW1</accession>
<dbReference type="EMBL" id="BAAAME010000004">
    <property type="protein sequence ID" value="GAA1739753.1"/>
    <property type="molecule type" value="Genomic_DNA"/>
</dbReference>
<keyword evidence="4" id="KW-1185">Reference proteome</keyword>
<proteinExistence type="predicted"/>
<evidence type="ECO:0000256" key="1">
    <source>
        <dbReference type="SAM" id="MobiDB-lite"/>
    </source>
</evidence>